<reference evidence="1" key="1">
    <citation type="submission" date="2021-05" db="EMBL/GenBank/DDBJ databases">
        <authorList>
            <person name="Pan Q."/>
            <person name="Jouanno E."/>
            <person name="Zahm M."/>
            <person name="Klopp C."/>
            <person name="Cabau C."/>
            <person name="Louis A."/>
            <person name="Berthelot C."/>
            <person name="Parey E."/>
            <person name="Roest Crollius H."/>
            <person name="Montfort J."/>
            <person name="Robinson-Rechavi M."/>
            <person name="Bouchez O."/>
            <person name="Lampietro C."/>
            <person name="Lopez Roques C."/>
            <person name="Donnadieu C."/>
            <person name="Postlethwait J."/>
            <person name="Bobe J."/>
            <person name="Dillon D."/>
            <person name="Chandos A."/>
            <person name="von Hippel F."/>
            <person name="Guiguen Y."/>
        </authorList>
    </citation>
    <scope>NUCLEOTIDE SEQUENCE</scope>
    <source>
        <strain evidence="1">YG-Jan2019</strain>
    </source>
</reference>
<sequence>MRSDREGRDITQKELYAMSGSSYFQRTLVEHDDKGKVYDGVFHLREGYEPRVSRDDKAVNRTLNINKQERDRKVPVLSSSVYGWHVHKPLEALDKKNCKEKAVRKQVEPEEHRHRDWEIDPPRLGSFGAIVIMLKSALGAGLLNFPWAFEKAGGVNPAISVEMVSLVFLISGLIILGYASSVSRQNTYQDVVREVCGEAIGKLCEVCFCFNLFMISVAFLVVVQDQLDKLCVSLYEVVTGSSEVEMPYNWYTDQRFHLFIMCLIFILPLSIPKEIGIQKYTSVLGTLAATYLCVAVIIKYYMMDEHLLISSPEPSEGIDSWASMFSVVPTICFGFQCHEACIAIYSSMENKRLSHWVMISVISMLFCLLIYTLTGIFGFLTFGPTVAADILMSYPGTDVLMIISRLLFGISIITIYPIILLLGRSVILNLILRIGRHRYGGVTSALENRCRVILTVLWITVTLLIAMFIPDMSEVISVIGGISAFFIFIFPGLCLVFIMQSEPLSPKVRAVCSVWGVITVIVGVFIFGQSTTIAYKLASRGKLTSFGETNLASRNLFKFRTKGHLVDRMSWTRGRRRKPFRKPLTNETFDPKVVAEVNKLFSKVRTYAKPANGEWCIPDPNEVLSHPTLEHSRLQSLKKSLNQVKNRLSDKNLEVWHQHTNSTNRAGKVIARVRAVADAEICTQAWCKFYEVLGTFNLLTEDALRGGELNTVHLCEAPGAFIAALNHYLKTSEHTRYCDWSWAANTLNPYHEANGGGTAITDDRLISCTLPWWFFGSDDTGDIMSQKHLKELQRFVGNMPRVDVVTADGSFDCQGYPDEQEALVASLHYCETVAALVLLGPGGSFVLKMFTLYEHSSVCLLYLLNCCFRSVSVFKPATSKAGNSEVYIVCLHYDGKEAARPVVSKLLRCFGPDLAAREALFPSHLLPQSFLEQHEQACSSFHALQVGTIEENLRLFEGLSEEQRNRLECIRDCAAQEYLRRFQVSLLPRVHWLSRNRLTQPCCGLKVGRPPGQNKQMGSFNQRRELLALGWRERLGKGCYAAWVEEHCTQDTGLGCVLPGPLPECDINSWFLVDGAALCAVRNSPFCDGGLLKHLNEALEQTAQFGTGRPAVWTSDQSCSSCSLVSTASILSEVAALSEGDRKCLVFGRSLWWGDCEEWSGGLTLEFDSEALTQSADRTTLHDGEPQYQKLLLNWVLTALTQMDPGDALLLPLCSAFTRITAAIVLCLHLSFTSVTFRLPALQGALLMCVGFCPKAATRIITPLCDLQKGMDLLTRGEEDTGSQPPAGQRQILQFVPMDVLLNEGLTKFLWNMNSAIAHQHLHQLMQS</sequence>
<protein>
    <submittedName>
        <fullName evidence="1">Uncharacterized protein</fullName>
    </submittedName>
</protein>
<evidence type="ECO:0000313" key="1">
    <source>
        <dbReference type="EMBL" id="KAJ7986171.1"/>
    </source>
</evidence>
<keyword evidence="2" id="KW-1185">Reference proteome</keyword>
<dbReference type="Proteomes" id="UP001157502">
    <property type="component" value="Chromosome 35"/>
</dbReference>
<proteinExistence type="predicted"/>
<comment type="caution">
    <text evidence="1">The sequence shown here is derived from an EMBL/GenBank/DDBJ whole genome shotgun (WGS) entry which is preliminary data.</text>
</comment>
<gene>
    <name evidence="1" type="ORF">DPEC_G00348010</name>
</gene>
<evidence type="ECO:0000313" key="2">
    <source>
        <dbReference type="Proteomes" id="UP001157502"/>
    </source>
</evidence>
<name>A0ACC2F478_DALPE</name>
<accession>A0ACC2F478</accession>
<organism evidence="1 2">
    <name type="scientific">Dallia pectoralis</name>
    <name type="common">Alaska blackfish</name>
    <dbReference type="NCBI Taxonomy" id="75939"/>
    <lineage>
        <taxon>Eukaryota</taxon>
        <taxon>Metazoa</taxon>
        <taxon>Chordata</taxon>
        <taxon>Craniata</taxon>
        <taxon>Vertebrata</taxon>
        <taxon>Euteleostomi</taxon>
        <taxon>Actinopterygii</taxon>
        <taxon>Neopterygii</taxon>
        <taxon>Teleostei</taxon>
        <taxon>Protacanthopterygii</taxon>
        <taxon>Esociformes</taxon>
        <taxon>Umbridae</taxon>
        <taxon>Dallia</taxon>
    </lineage>
</organism>
<dbReference type="EMBL" id="CM055762">
    <property type="protein sequence ID" value="KAJ7986171.1"/>
    <property type="molecule type" value="Genomic_DNA"/>
</dbReference>